<evidence type="ECO:0000256" key="6">
    <source>
        <dbReference type="ARBA" id="ARBA00022741"/>
    </source>
</evidence>
<dbReference type="Gene3D" id="3.30.200.20">
    <property type="entry name" value="Phosphorylase Kinase, domain 1"/>
    <property type="match status" value="1"/>
</dbReference>
<dbReference type="GO" id="GO:0004674">
    <property type="term" value="F:protein serine/threonine kinase activity"/>
    <property type="evidence" value="ECO:0007669"/>
    <property type="project" value="UniProtKB-KW"/>
</dbReference>
<proteinExistence type="predicted"/>
<keyword evidence="14" id="KW-1185">Reference proteome</keyword>
<dbReference type="SUPFAM" id="SSF56112">
    <property type="entry name" value="Protein kinase-like (PK-like)"/>
    <property type="match status" value="1"/>
</dbReference>
<dbReference type="EMBL" id="NBSK02000005">
    <property type="protein sequence ID" value="KAJ0205256.1"/>
    <property type="molecule type" value="Genomic_DNA"/>
</dbReference>
<evidence type="ECO:0000256" key="3">
    <source>
        <dbReference type="ARBA" id="ARBA00022527"/>
    </source>
</evidence>
<evidence type="ECO:0000256" key="5">
    <source>
        <dbReference type="ARBA" id="ARBA00022692"/>
    </source>
</evidence>
<dbReference type="InterPro" id="IPR017441">
    <property type="entry name" value="Protein_kinase_ATP_BS"/>
</dbReference>
<dbReference type="GO" id="GO:0005886">
    <property type="term" value="C:plasma membrane"/>
    <property type="evidence" value="ECO:0007669"/>
    <property type="project" value="UniProtKB-SubCell"/>
</dbReference>
<protein>
    <recommendedName>
        <fullName evidence="2">non-specific serine/threonine protein kinase</fullName>
        <ecNumber evidence="2">2.7.11.1</ecNumber>
    </recommendedName>
</protein>
<evidence type="ECO:0000256" key="2">
    <source>
        <dbReference type="ARBA" id="ARBA00012513"/>
    </source>
</evidence>
<keyword evidence="6 12" id="KW-0547">Nucleotide-binding</keyword>
<feature type="binding site" evidence="12">
    <location>
        <position position="46"/>
    </location>
    <ligand>
        <name>ATP</name>
        <dbReference type="ChEBI" id="CHEBI:30616"/>
    </ligand>
</feature>
<keyword evidence="5" id="KW-0812">Transmembrane</keyword>
<reference evidence="13 14" key="1">
    <citation type="journal article" date="2017" name="Nat. Commun.">
        <title>Genome assembly with in vitro proximity ligation data and whole-genome triplication in lettuce.</title>
        <authorList>
            <person name="Reyes-Chin-Wo S."/>
            <person name="Wang Z."/>
            <person name="Yang X."/>
            <person name="Kozik A."/>
            <person name="Arikit S."/>
            <person name="Song C."/>
            <person name="Xia L."/>
            <person name="Froenicke L."/>
            <person name="Lavelle D.O."/>
            <person name="Truco M.J."/>
            <person name="Xia R."/>
            <person name="Zhu S."/>
            <person name="Xu C."/>
            <person name="Xu H."/>
            <person name="Xu X."/>
            <person name="Cox K."/>
            <person name="Korf I."/>
            <person name="Meyers B.C."/>
            <person name="Michelmore R.W."/>
        </authorList>
    </citation>
    <scope>NUCLEOTIDE SEQUENCE [LARGE SCALE GENOMIC DNA]</scope>
    <source>
        <strain evidence="14">cv. Salinas</strain>
        <tissue evidence="13">Seedlings</tissue>
    </source>
</reference>
<comment type="caution">
    <text evidence="13">The sequence shown here is derived from an EMBL/GenBank/DDBJ whole genome shotgun (WGS) entry which is preliminary data.</text>
</comment>
<dbReference type="PANTHER" id="PTHR47982:SF70">
    <property type="entry name" value="PROTEIN KINASE SUPERFAMILY PROTEIN"/>
    <property type="match status" value="1"/>
</dbReference>
<organism evidence="13 14">
    <name type="scientific">Lactuca sativa</name>
    <name type="common">Garden lettuce</name>
    <dbReference type="NCBI Taxonomy" id="4236"/>
    <lineage>
        <taxon>Eukaryota</taxon>
        <taxon>Viridiplantae</taxon>
        <taxon>Streptophyta</taxon>
        <taxon>Embryophyta</taxon>
        <taxon>Tracheophyta</taxon>
        <taxon>Spermatophyta</taxon>
        <taxon>Magnoliopsida</taxon>
        <taxon>eudicotyledons</taxon>
        <taxon>Gunneridae</taxon>
        <taxon>Pentapetalae</taxon>
        <taxon>asterids</taxon>
        <taxon>campanulids</taxon>
        <taxon>Asterales</taxon>
        <taxon>Asteraceae</taxon>
        <taxon>Cichorioideae</taxon>
        <taxon>Cichorieae</taxon>
        <taxon>Lactucinae</taxon>
        <taxon>Lactuca</taxon>
    </lineage>
</organism>
<name>A0A9R1VID1_LACSA</name>
<evidence type="ECO:0000256" key="10">
    <source>
        <dbReference type="ARBA" id="ARBA00047899"/>
    </source>
</evidence>
<keyword evidence="7 12" id="KW-0067">ATP-binding</keyword>
<dbReference type="PANTHER" id="PTHR47982">
    <property type="entry name" value="PROLINE-RICH RECEPTOR-LIKE PROTEIN KINASE PERK4"/>
    <property type="match status" value="1"/>
</dbReference>
<gene>
    <name evidence="13" type="ORF">LSAT_V11C500249960</name>
</gene>
<sequence length="109" mass="12532">MSGRVFFYAELKAATKEFNCRNFLGQGGFGHVYKGFLKCGQQVAVKRLVLNGEEKQDKESNNLTRRLLCWDVSDIPIWCRWWATANMKMKGCWCTITCRAAALENIFLV</sequence>
<keyword evidence="3" id="KW-0723">Serine/threonine-protein kinase</keyword>
<dbReference type="PROSITE" id="PS00107">
    <property type="entry name" value="PROTEIN_KINASE_ATP"/>
    <property type="match status" value="1"/>
</dbReference>
<keyword evidence="4" id="KW-0808">Transferase</keyword>
<dbReference type="GO" id="GO:0005524">
    <property type="term" value="F:ATP binding"/>
    <property type="evidence" value="ECO:0007669"/>
    <property type="project" value="UniProtKB-UniRule"/>
</dbReference>
<comment type="catalytic activity">
    <reaction evidence="10">
        <text>L-threonyl-[protein] + ATP = O-phospho-L-threonyl-[protein] + ADP + H(+)</text>
        <dbReference type="Rhea" id="RHEA:46608"/>
        <dbReference type="Rhea" id="RHEA-COMP:11060"/>
        <dbReference type="Rhea" id="RHEA-COMP:11605"/>
        <dbReference type="ChEBI" id="CHEBI:15378"/>
        <dbReference type="ChEBI" id="CHEBI:30013"/>
        <dbReference type="ChEBI" id="CHEBI:30616"/>
        <dbReference type="ChEBI" id="CHEBI:61977"/>
        <dbReference type="ChEBI" id="CHEBI:456216"/>
        <dbReference type="EC" id="2.7.11.1"/>
    </reaction>
</comment>
<evidence type="ECO:0000256" key="11">
    <source>
        <dbReference type="ARBA" id="ARBA00048679"/>
    </source>
</evidence>
<dbReference type="EC" id="2.7.11.1" evidence="2"/>
<evidence type="ECO:0000256" key="8">
    <source>
        <dbReference type="ARBA" id="ARBA00022989"/>
    </source>
</evidence>
<keyword evidence="9" id="KW-0472">Membrane</keyword>
<comment type="catalytic activity">
    <reaction evidence="11">
        <text>L-seryl-[protein] + ATP = O-phospho-L-seryl-[protein] + ADP + H(+)</text>
        <dbReference type="Rhea" id="RHEA:17989"/>
        <dbReference type="Rhea" id="RHEA-COMP:9863"/>
        <dbReference type="Rhea" id="RHEA-COMP:11604"/>
        <dbReference type="ChEBI" id="CHEBI:15378"/>
        <dbReference type="ChEBI" id="CHEBI:29999"/>
        <dbReference type="ChEBI" id="CHEBI:30616"/>
        <dbReference type="ChEBI" id="CHEBI:83421"/>
        <dbReference type="ChEBI" id="CHEBI:456216"/>
        <dbReference type="EC" id="2.7.11.1"/>
    </reaction>
</comment>
<dbReference type="AlphaFoldDB" id="A0A9R1VID1"/>
<evidence type="ECO:0000313" key="13">
    <source>
        <dbReference type="EMBL" id="KAJ0205256.1"/>
    </source>
</evidence>
<keyword evidence="3" id="KW-0418">Kinase</keyword>
<dbReference type="InterPro" id="IPR011009">
    <property type="entry name" value="Kinase-like_dom_sf"/>
</dbReference>
<dbReference type="InterPro" id="IPR047117">
    <property type="entry name" value="PERK1-13-like"/>
</dbReference>
<dbReference type="Proteomes" id="UP000235145">
    <property type="component" value="Unassembled WGS sequence"/>
</dbReference>
<evidence type="ECO:0000256" key="9">
    <source>
        <dbReference type="ARBA" id="ARBA00023136"/>
    </source>
</evidence>
<evidence type="ECO:0000256" key="7">
    <source>
        <dbReference type="ARBA" id="ARBA00022840"/>
    </source>
</evidence>
<accession>A0A9R1VID1</accession>
<evidence type="ECO:0000256" key="12">
    <source>
        <dbReference type="PROSITE-ProRule" id="PRU10141"/>
    </source>
</evidence>
<evidence type="ECO:0000313" key="14">
    <source>
        <dbReference type="Proteomes" id="UP000235145"/>
    </source>
</evidence>
<comment type="subcellular location">
    <subcellularLocation>
        <location evidence="1">Cell membrane</location>
        <topology evidence="1">Single-pass membrane protein</topology>
    </subcellularLocation>
</comment>
<evidence type="ECO:0000256" key="1">
    <source>
        <dbReference type="ARBA" id="ARBA00004162"/>
    </source>
</evidence>
<evidence type="ECO:0000256" key="4">
    <source>
        <dbReference type="ARBA" id="ARBA00022679"/>
    </source>
</evidence>
<keyword evidence="8" id="KW-1133">Transmembrane helix</keyword>